<dbReference type="RefSeq" id="WP_019694282.1">
    <property type="nucleotide sequence ID" value="NZ_AFOY02000019.1"/>
</dbReference>
<dbReference type="InterPro" id="IPR036291">
    <property type="entry name" value="NAD(P)-bd_dom_sf"/>
</dbReference>
<dbReference type="SUPFAM" id="SSF51735">
    <property type="entry name" value="NAD(P)-binding Rossmann-fold domains"/>
    <property type="match status" value="1"/>
</dbReference>
<dbReference type="InterPro" id="IPR001509">
    <property type="entry name" value="Epimerase_deHydtase"/>
</dbReference>
<comment type="caution">
    <text evidence="2">The sequence shown here is derived from an EMBL/GenBank/DDBJ whole genome shotgun (WGS) entry which is preliminary data.</text>
</comment>
<dbReference type="PANTHER" id="PTHR48079">
    <property type="entry name" value="PROTEIN YEEZ"/>
    <property type="match status" value="1"/>
</dbReference>
<organism evidence="2 3">
    <name type="scientific">Pseudomonas fluorescens HK44</name>
    <dbReference type="NCBI Taxonomy" id="1042209"/>
    <lineage>
        <taxon>Bacteria</taxon>
        <taxon>Pseudomonadati</taxon>
        <taxon>Pseudomonadota</taxon>
        <taxon>Gammaproteobacteria</taxon>
        <taxon>Pseudomonadales</taxon>
        <taxon>Pseudomonadaceae</taxon>
        <taxon>Pseudomonas</taxon>
    </lineage>
</organism>
<dbReference type="PATRIC" id="fig|1042209.11.peg.5119"/>
<protein>
    <submittedName>
        <fullName evidence="2">Oxidoreductase</fullName>
    </submittedName>
</protein>
<proteinExistence type="predicted"/>
<dbReference type="EMBL" id="AFOY02000019">
    <property type="protein sequence ID" value="EXF91819.1"/>
    <property type="molecule type" value="Genomic_DNA"/>
</dbReference>
<dbReference type="GO" id="GO:0005737">
    <property type="term" value="C:cytoplasm"/>
    <property type="evidence" value="ECO:0007669"/>
    <property type="project" value="TreeGrafter"/>
</dbReference>
<dbReference type="Proteomes" id="UP000022611">
    <property type="component" value="Unassembled WGS sequence"/>
</dbReference>
<reference evidence="2 3" key="1">
    <citation type="journal article" date="2011" name="J. Bacteriol.">
        <title>Draft genome sequence of the polycyclic aromatic hydrocarbon-degrading, genetically engineered bioluminescent bioreporter Pseudomonas fluorescens HK44.</title>
        <authorList>
            <person name="Chauhan A."/>
            <person name="Layton A.C."/>
            <person name="Williams D.E."/>
            <person name="Smartt A.E."/>
            <person name="Ripp S."/>
            <person name="Karpinets T.V."/>
            <person name="Brown S.D."/>
            <person name="Sayler G.S."/>
        </authorList>
    </citation>
    <scope>NUCLEOTIDE SEQUENCE [LARGE SCALE GENOMIC DNA]</scope>
    <source>
        <strain evidence="2 3">HK44</strain>
    </source>
</reference>
<dbReference type="InterPro" id="IPR051783">
    <property type="entry name" value="NAD(P)-dependent_oxidoreduct"/>
</dbReference>
<dbReference type="PANTHER" id="PTHR48079:SF6">
    <property type="entry name" value="NAD(P)-BINDING DOMAIN-CONTAINING PROTEIN-RELATED"/>
    <property type="match status" value="1"/>
</dbReference>
<dbReference type="HOGENOM" id="CLU_007383_11_2_6"/>
<evidence type="ECO:0000313" key="3">
    <source>
        <dbReference type="Proteomes" id="UP000022611"/>
    </source>
</evidence>
<name>A0A010RSB0_PSEFL</name>
<dbReference type="OrthoDB" id="9808276at2"/>
<evidence type="ECO:0000259" key="1">
    <source>
        <dbReference type="Pfam" id="PF01370"/>
    </source>
</evidence>
<sequence>MSAPSVLIAGCGDVGGRLATQLLASGWEVHGLRRDISRLPEGVIGVAGDLFNEECPATWPVGAVDYLVYCAAATDHDEAGYRAAYVQGLQHVLEWLNDYGQAPKHLLFVSSSSVYGQQNGEWVDETSPTQADSYSGRVMLEAEQVALNSGIPASVVRLTGIYGPGRERLLTQVRGGYRVAIDPPLYANRIHAHDAAGLLAFLLKADHQGAVLDDCYIGVDDAPAPLADVVGWLREYLGVTEWSEDASVRRTGSKRCSNARAKALGWTLRYPSFREGYAAILEGRS</sequence>
<gene>
    <name evidence="2" type="ORF">HK44_013515</name>
</gene>
<dbReference type="CDD" id="cd05266">
    <property type="entry name" value="SDR_a4"/>
    <property type="match status" value="1"/>
</dbReference>
<accession>A0A010RSB0</accession>
<dbReference type="eggNOG" id="COG0451">
    <property type="taxonomic scope" value="Bacteria"/>
</dbReference>
<feature type="domain" description="NAD-dependent epimerase/dehydratase" evidence="1">
    <location>
        <begin position="6"/>
        <end position="170"/>
    </location>
</feature>
<dbReference type="Gene3D" id="3.40.50.720">
    <property type="entry name" value="NAD(P)-binding Rossmann-like Domain"/>
    <property type="match status" value="1"/>
</dbReference>
<evidence type="ECO:0000313" key="2">
    <source>
        <dbReference type="EMBL" id="EXF91819.1"/>
    </source>
</evidence>
<dbReference type="GO" id="GO:0004029">
    <property type="term" value="F:aldehyde dehydrogenase (NAD+) activity"/>
    <property type="evidence" value="ECO:0007669"/>
    <property type="project" value="TreeGrafter"/>
</dbReference>
<dbReference type="Pfam" id="PF01370">
    <property type="entry name" value="Epimerase"/>
    <property type="match status" value="1"/>
</dbReference>
<dbReference type="AlphaFoldDB" id="A0A010RSB0"/>